<comment type="subcellular location">
    <subcellularLocation>
        <location evidence="1 8">Cell membrane</location>
        <topology evidence="1 8">Multi-pass membrane protein</topology>
    </subcellularLocation>
</comment>
<keyword evidence="10" id="KW-1185">Reference proteome</keyword>
<name>A0A391PC52_9FIRM</name>
<evidence type="ECO:0000256" key="6">
    <source>
        <dbReference type="ARBA" id="ARBA00022989"/>
    </source>
</evidence>
<dbReference type="InterPro" id="IPR001463">
    <property type="entry name" value="Na/Ala_symport"/>
</dbReference>
<dbReference type="PANTHER" id="PTHR30330">
    <property type="entry name" value="AGSS FAMILY TRANSPORTER, SODIUM-ALANINE"/>
    <property type="match status" value="1"/>
</dbReference>
<comment type="similarity">
    <text evidence="2 8">Belongs to the alanine or glycine:cation symporter (AGCS) (TC 2.A.25) family.</text>
</comment>
<dbReference type="GO" id="GO:0005283">
    <property type="term" value="F:amino acid:sodium symporter activity"/>
    <property type="evidence" value="ECO:0007669"/>
    <property type="project" value="InterPro"/>
</dbReference>
<feature type="transmembrane region" description="Helical" evidence="8">
    <location>
        <begin position="243"/>
        <end position="268"/>
    </location>
</feature>
<keyword evidence="4 8" id="KW-1003">Cell membrane</keyword>
<dbReference type="Pfam" id="PF01235">
    <property type="entry name" value="Na_Ala_symp"/>
    <property type="match status" value="1"/>
</dbReference>
<protein>
    <submittedName>
        <fullName evidence="9">Putative sodium/proton-dependent alanine carrier protein YrbD</fullName>
    </submittedName>
</protein>
<keyword evidence="3 8" id="KW-0813">Transport</keyword>
<feature type="transmembrane region" description="Helical" evidence="8">
    <location>
        <begin position="370"/>
        <end position="392"/>
    </location>
</feature>
<dbReference type="PANTHER" id="PTHR30330:SF7">
    <property type="entry name" value="SODIUM_PROTON-DEPENDENT ALANINE CARRIER PROTEIN YRBD-RELATED"/>
    <property type="match status" value="1"/>
</dbReference>
<organism evidence="9 10">
    <name type="scientific">Mediterraneibacter butyricigenes</name>
    <dbReference type="NCBI Taxonomy" id="2316025"/>
    <lineage>
        <taxon>Bacteria</taxon>
        <taxon>Bacillati</taxon>
        <taxon>Bacillota</taxon>
        <taxon>Clostridia</taxon>
        <taxon>Lachnospirales</taxon>
        <taxon>Lachnospiraceae</taxon>
        <taxon>Mediterraneibacter</taxon>
    </lineage>
</organism>
<evidence type="ECO:0000256" key="4">
    <source>
        <dbReference type="ARBA" id="ARBA00022475"/>
    </source>
</evidence>
<evidence type="ECO:0000256" key="5">
    <source>
        <dbReference type="ARBA" id="ARBA00022692"/>
    </source>
</evidence>
<evidence type="ECO:0000256" key="1">
    <source>
        <dbReference type="ARBA" id="ARBA00004651"/>
    </source>
</evidence>
<feature type="transmembrane region" description="Helical" evidence="8">
    <location>
        <begin position="413"/>
        <end position="430"/>
    </location>
</feature>
<feature type="transmembrane region" description="Helical" evidence="8">
    <location>
        <begin position="23"/>
        <end position="43"/>
    </location>
</feature>
<keyword evidence="6 8" id="KW-1133">Transmembrane helix</keyword>
<feature type="transmembrane region" description="Helical" evidence="8">
    <location>
        <begin position="305"/>
        <end position="323"/>
    </location>
</feature>
<keyword evidence="8" id="KW-0769">Symport</keyword>
<dbReference type="Proteomes" id="UP000265643">
    <property type="component" value="Unassembled WGS sequence"/>
</dbReference>
<evidence type="ECO:0000313" key="10">
    <source>
        <dbReference type="Proteomes" id="UP000265643"/>
    </source>
</evidence>
<dbReference type="PRINTS" id="PR00175">
    <property type="entry name" value="NAALASMPORT"/>
</dbReference>
<proteinExistence type="inferred from homology"/>
<dbReference type="EMBL" id="BHGK01000001">
    <property type="protein sequence ID" value="GCA67389.1"/>
    <property type="molecule type" value="Genomic_DNA"/>
</dbReference>
<keyword evidence="7 8" id="KW-0472">Membrane</keyword>
<evidence type="ECO:0000256" key="8">
    <source>
        <dbReference type="RuleBase" id="RU363064"/>
    </source>
</evidence>
<dbReference type="AlphaFoldDB" id="A0A391PC52"/>
<dbReference type="NCBIfam" id="TIGR00835">
    <property type="entry name" value="agcS"/>
    <property type="match status" value="1"/>
</dbReference>
<dbReference type="GO" id="GO:0005886">
    <property type="term" value="C:plasma membrane"/>
    <property type="evidence" value="ECO:0007669"/>
    <property type="project" value="UniProtKB-SubCell"/>
</dbReference>
<keyword evidence="5 8" id="KW-0812">Transmembrane</keyword>
<feature type="transmembrane region" description="Helical" evidence="8">
    <location>
        <begin position="442"/>
        <end position="462"/>
    </location>
</feature>
<gene>
    <name evidence="9" type="primary">yrbD</name>
    <name evidence="9" type="ORF">KGMB01110_18250</name>
</gene>
<feature type="transmembrane region" description="Helical" evidence="8">
    <location>
        <begin position="153"/>
        <end position="174"/>
    </location>
</feature>
<feature type="transmembrane region" description="Helical" evidence="8">
    <location>
        <begin position="186"/>
        <end position="205"/>
    </location>
</feature>
<evidence type="ECO:0000256" key="7">
    <source>
        <dbReference type="ARBA" id="ARBA00023136"/>
    </source>
</evidence>
<accession>A0A391PC52</accession>
<feature type="transmembrane region" description="Helical" evidence="8">
    <location>
        <begin position="217"/>
        <end position="237"/>
    </location>
</feature>
<evidence type="ECO:0000256" key="2">
    <source>
        <dbReference type="ARBA" id="ARBA00009261"/>
    </source>
</evidence>
<sequence length="509" mass="54817">MCSFGGGGKHMKLSDIFVYLNNLVWSNPIIFLILGSAIFYTIILKGVQVRNLKHQVQLLFSSSDSEAGISPFATFCTVIGYRVGTANVAGVAVAIWSGGPGAVFWMLITSILDTAISYAECALGQVYKIKQDGEYRGGAYYYIQRGLGLKPIALIYALLTLICVPILTVAPHAFSITSGFKNSLGISQYITGAIVAVLLFIVISGGIRRIAKTAEMVVPFMTIGFVILTIIVIVMRIGEVPAALSMIVSSAFGTNAVFGGLMGTAVLWGVKRSVNSSGAGMGEAVPAASATECSHPGVQGLVNSFSVYIDVFVCICTALIIILTDCFNVQDTAGNIIHVSGGSTAIATQAAEPGIAWAQEALNSIFPGGIGAVVLAFFLFFFAFTTLLNYYYQGETAIAYMLYNKSQKTRKTAIWALRIVMPIVFFYFAIQTSSTSFSSGELGVGLMVWFNVIILLIMSPTIKKVFEDYTRQRKDGVEKPVFNPEKLGIKNADIWMEINKDAIEAENNK</sequence>
<evidence type="ECO:0000256" key="3">
    <source>
        <dbReference type="ARBA" id="ARBA00022448"/>
    </source>
</evidence>
<evidence type="ECO:0000313" key="9">
    <source>
        <dbReference type="EMBL" id="GCA67389.1"/>
    </source>
</evidence>
<reference evidence="10" key="1">
    <citation type="submission" date="2018-09" db="EMBL/GenBank/DDBJ databases">
        <title>Draft Genome Sequence of Mediterraneibacter sp. KCTC 15684.</title>
        <authorList>
            <person name="Kim J.S."/>
            <person name="Han K.I."/>
            <person name="Suh M.K."/>
            <person name="Lee K.C."/>
            <person name="Eom M.K."/>
            <person name="Lee J.H."/>
            <person name="Park S.H."/>
            <person name="Kang S.W."/>
            <person name="Park J.E."/>
            <person name="Oh B.S."/>
            <person name="Yu S.Y."/>
            <person name="Choi S.H."/>
            <person name="Lee D.H."/>
            <person name="Yoon H."/>
            <person name="Kim B."/>
            <person name="Yang S.J."/>
            <person name="Lee J.S."/>
        </authorList>
    </citation>
    <scope>NUCLEOTIDE SEQUENCE [LARGE SCALE GENOMIC DNA]</scope>
    <source>
        <strain evidence="10">KCTC 15684</strain>
    </source>
</reference>
<comment type="caution">
    <text evidence="9">The sequence shown here is derived from an EMBL/GenBank/DDBJ whole genome shotgun (WGS) entry which is preliminary data.</text>
</comment>